<name>A0A2R5GHW5_9STRA</name>
<keyword evidence="3" id="KW-1185">Reference proteome</keyword>
<sequence length="297" mass="31338">MGNKPGHPKHPKTKAQAKAQGGPSDAALPNADKHELDNAAADKNVPGRKFKKGSIVPENAADQQQQHSAPAAARAAGGDDKSPNVSPTESTSNNATSSGDGENAPTPRTSTPTKSGSPRGNVPTENTSRPSAQNSPHPSPRDAEKSSAVDSAKAFDNFMVAYVDRPGQPRKPLQREAIRDLPNLPLGLLLESFLTQGGNALPDALTVESFTSAQTASRALDTPEQMLAFIFDTLAQVYPTKDKDGIDLEKAAACVLGKSEKGVKSDEKDAVASETKQLLLHDKSAFIEHFRNVVPLP</sequence>
<evidence type="ECO:0000256" key="1">
    <source>
        <dbReference type="SAM" id="MobiDB-lite"/>
    </source>
</evidence>
<gene>
    <name evidence="2" type="ORF">FCC1311_066912</name>
</gene>
<evidence type="ECO:0000313" key="3">
    <source>
        <dbReference type="Proteomes" id="UP000241890"/>
    </source>
</evidence>
<feature type="region of interest" description="Disordered" evidence="1">
    <location>
        <begin position="1"/>
        <end position="149"/>
    </location>
</feature>
<feature type="compositionally biased region" description="Low complexity" evidence="1">
    <location>
        <begin position="60"/>
        <end position="76"/>
    </location>
</feature>
<proteinExistence type="predicted"/>
<protein>
    <submittedName>
        <fullName evidence="2">Uncharacterized protein</fullName>
    </submittedName>
</protein>
<reference evidence="2 3" key="1">
    <citation type="submission" date="2017-12" db="EMBL/GenBank/DDBJ databases">
        <title>Sequencing, de novo assembly and annotation of complete genome of a new Thraustochytrid species, strain FCC1311.</title>
        <authorList>
            <person name="Sedici K."/>
            <person name="Godart F."/>
            <person name="Aiese Cigliano R."/>
            <person name="Sanseverino W."/>
            <person name="Barakat M."/>
            <person name="Ortet P."/>
            <person name="Marechal E."/>
            <person name="Cagnac O."/>
            <person name="Amato A."/>
        </authorList>
    </citation>
    <scope>NUCLEOTIDE SEQUENCE [LARGE SCALE GENOMIC DNA]</scope>
</reference>
<feature type="compositionally biased region" description="Polar residues" evidence="1">
    <location>
        <begin position="83"/>
        <end position="136"/>
    </location>
</feature>
<accession>A0A2R5GHW5</accession>
<comment type="caution">
    <text evidence="2">The sequence shown here is derived from an EMBL/GenBank/DDBJ whole genome shotgun (WGS) entry which is preliminary data.</text>
</comment>
<feature type="compositionally biased region" description="Basic residues" evidence="1">
    <location>
        <begin position="1"/>
        <end position="15"/>
    </location>
</feature>
<dbReference type="EMBL" id="BEYU01000076">
    <property type="protein sequence ID" value="GBG30472.1"/>
    <property type="molecule type" value="Genomic_DNA"/>
</dbReference>
<organism evidence="2 3">
    <name type="scientific">Hondaea fermentalgiana</name>
    <dbReference type="NCBI Taxonomy" id="2315210"/>
    <lineage>
        <taxon>Eukaryota</taxon>
        <taxon>Sar</taxon>
        <taxon>Stramenopiles</taxon>
        <taxon>Bigyra</taxon>
        <taxon>Labyrinthulomycetes</taxon>
        <taxon>Thraustochytrida</taxon>
        <taxon>Thraustochytriidae</taxon>
        <taxon>Hondaea</taxon>
    </lineage>
</organism>
<dbReference type="AlphaFoldDB" id="A0A2R5GHW5"/>
<dbReference type="InParanoid" id="A0A2R5GHW5"/>
<dbReference type="Proteomes" id="UP000241890">
    <property type="component" value="Unassembled WGS sequence"/>
</dbReference>
<evidence type="ECO:0000313" key="2">
    <source>
        <dbReference type="EMBL" id="GBG30472.1"/>
    </source>
</evidence>